<organism evidence="2 3">
    <name type="scientific">Janthinobacterium fluminis</name>
    <dbReference type="NCBI Taxonomy" id="2987524"/>
    <lineage>
        <taxon>Bacteria</taxon>
        <taxon>Pseudomonadati</taxon>
        <taxon>Pseudomonadota</taxon>
        <taxon>Betaproteobacteria</taxon>
        <taxon>Burkholderiales</taxon>
        <taxon>Oxalobacteraceae</taxon>
        <taxon>Janthinobacterium</taxon>
    </lineage>
</organism>
<protein>
    <submittedName>
        <fullName evidence="2">TIGR01841 family phasin</fullName>
    </submittedName>
</protein>
<evidence type="ECO:0000313" key="2">
    <source>
        <dbReference type="EMBL" id="MDC8759403.1"/>
    </source>
</evidence>
<dbReference type="InterPro" id="IPR018968">
    <property type="entry name" value="Phasin"/>
</dbReference>
<accession>A0ABT5K4P6</accession>
<evidence type="ECO:0000259" key="1">
    <source>
        <dbReference type="Pfam" id="PF09361"/>
    </source>
</evidence>
<dbReference type="RefSeq" id="WP_273672526.1">
    <property type="nucleotide sequence ID" value="NZ_JAQQXR010000006.1"/>
</dbReference>
<dbReference type="NCBIfam" id="TIGR01841">
    <property type="entry name" value="phasin"/>
    <property type="match status" value="1"/>
</dbReference>
<gene>
    <name evidence="2" type="primary">phaP</name>
    <name evidence="2" type="ORF">OIK44_17615</name>
</gene>
<keyword evidence="3" id="KW-1185">Reference proteome</keyword>
<dbReference type="Pfam" id="PF09361">
    <property type="entry name" value="Phasin_2"/>
    <property type="match status" value="1"/>
</dbReference>
<evidence type="ECO:0000313" key="3">
    <source>
        <dbReference type="Proteomes" id="UP001221208"/>
    </source>
</evidence>
<name>A0ABT5K4P6_9BURK</name>
<dbReference type="InterPro" id="IPR010127">
    <property type="entry name" value="Phasin_subfam-1"/>
</dbReference>
<sequence length="189" mass="19774">MFSIPEQFSSATKANVEAQFAIFSSLTSKAFEGIEKIVELNLTAAKASLEESSAATKQLLSAKDPQEFFSLTAAQAQPTAEKAIAYGRHLAAITSGTQAEFSKAAETQIAETNRKVISLVEEVSKNAPAGSENAVAILKSAIGNASAGYEQFSKTSKQAVEAIEANLASAVNQFSQAAEKAVPRAAAKK</sequence>
<feature type="domain" description="Phasin" evidence="1">
    <location>
        <begin position="6"/>
        <end position="109"/>
    </location>
</feature>
<dbReference type="EMBL" id="JAQQXR010000006">
    <property type="protein sequence ID" value="MDC8759403.1"/>
    <property type="molecule type" value="Genomic_DNA"/>
</dbReference>
<comment type="caution">
    <text evidence="2">The sequence shown here is derived from an EMBL/GenBank/DDBJ whole genome shotgun (WGS) entry which is preliminary data.</text>
</comment>
<reference evidence="2 3" key="1">
    <citation type="submission" date="2022-10" db="EMBL/GenBank/DDBJ databases">
        <title>Janthinobacterium sp. hw3 Genome sequencing.</title>
        <authorList>
            <person name="Park S."/>
        </authorList>
    </citation>
    <scope>NUCLEOTIDE SEQUENCE [LARGE SCALE GENOMIC DNA]</scope>
    <source>
        <strain evidence="3">hw3</strain>
    </source>
</reference>
<dbReference type="Proteomes" id="UP001221208">
    <property type="component" value="Unassembled WGS sequence"/>
</dbReference>
<proteinExistence type="predicted"/>